<name>A0A5J4WKV9_9EUKA</name>
<proteinExistence type="predicted"/>
<dbReference type="EMBL" id="SNRW01001648">
    <property type="protein sequence ID" value="KAA6395570.1"/>
    <property type="molecule type" value="Genomic_DNA"/>
</dbReference>
<sequence>MMKVGPVRKGLVMEILETVVFLGTCQIPEIVIISKVFVSIVPRKIVIQSRLVQMSPAAESVVLVPSQLRSSGLLVSQQSPEFLAPVSVSTHAMVELRVT</sequence>
<dbReference type="AlphaFoldDB" id="A0A5J4WKV9"/>
<accession>A0A5J4WKV9</accession>
<evidence type="ECO:0000313" key="1">
    <source>
        <dbReference type="EMBL" id="KAA6395570.1"/>
    </source>
</evidence>
<gene>
    <name evidence="1" type="ORF">EZS28_008895</name>
</gene>
<dbReference type="Proteomes" id="UP000324800">
    <property type="component" value="Unassembled WGS sequence"/>
</dbReference>
<reference evidence="1 2" key="1">
    <citation type="submission" date="2019-03" db="EMBL/GenBank/DDBJ databases">
        <title>Single cell metagenomics reveals metabolic interactions within the superorganism composed of flagellate Streblomastix strix and complex community of Bacteroidetes bacteria on its surface.</title>
        <authorList>
            <person name="Treitli S.C."/>
            <person name="Kolisko M."/>
            <person name="Husnik F."/>
            <person name="Keeling P."/>
            <person name="Hampl V."/>
        </authorList>
    </citation>
    <scope>NUCLEOTIDE SEQUENCE [LARGE SCALE GENOMIC DNA]</scope>
    <source>
        <strain evidence="1">ST1C</strain>
    </source>
</reference>
<evidence type="ECO:0000313" key="2">
    <source>
        <dbReference type="Proteomes" id="UP000324800"/>
    </source>
</evidence>
<protein>
    <submittedName>
        <fullName evidence="1">Uncharacterized protein</fullName>
    </submittedName>
</protein>
<comment type="caution">
    <text evidence="1">The sequence shown here is derived from an EMBL/GenBank/DDBJ whole genome shotgun (WGS) entry which is preliminary data.</text>
</comment>
<organism evidence="1 2">
    <name type="scientific">Streblomastix strix</name>
    <dbReference type="NCBI Taxonomy" id="222440"/>
    <lineage>
        <taxon>Eukaryota</taxon>
        <taxon>Metamonada</taxon>
        <taxon>Preaxostyla</taxon>
        <taxon>Oxymonadida</taxon>
        <taxon>Streblomastigidae</taxon>
        <taxon>Streblomastix</taxon>
    </lineage>
</organism>